<dbReference type="RefSeq" id="WP_055424235.1">
    <property type="nucleotide sequence ID" value="NZ_CYHH01000016.1"/>
</dbReference>
<evidence type="ECO:0000313" key="2">
    <source>
        <dbReference type="EMBL" id="CUB07989.1"/>
    </source>
</evidence>
<evidence type="ECO:0000313" key="3">
    <source>
        <dbReference type="Proteomes" id="UP000182108"/>
    </source>
</evidence>
<evidence type="ECO:0000259" key="1">
    <source>
        <dbReference type="Pfam" id="PF10040"/>
    </source>
</evidence>
<organism evidence="2 3">
    <name type="scientific">Tepidiphilus thermophilus</name>
    <dbReference type="NCBI Taxonomy" id="876478"/>
    <lineage>
        <taxon>Bacteria</taxon>
        <taxon>Pseudomonadati</taxon>
        <taxon>Pseudomonadota</taxon>
        <taxon>Hydrogenophilia</taxon>
        <taxon>Hydrogenophilales</taxon>
        <taxon>Hydrogenophilaceae</taxon>
        <taxon>Tepidiphilus</taxon>
    </lineage>
</organism>
<feature type="domain" description="CRISPR-associated protein Cas6 C-terminal" evidence="1">
    <location>
        <begin position="162"/>
        <end position="286"/>
    </location>
</feature>
<dbReference type="Pfam" id="PF10040">
    <property type="entry name" value="CRISPR_Cas6"/>
    <property type="match status" value="1"/>
</dbReference>
<sequence length="292" mass="32236">MSRTPLLRFRVPVRFAQAPQGRFLGNELRSAFGWALRRLSCLTAAPSCQGCPIRRRCAYGVVFDPEAPSAPLHPSLRDGIPAYVVEPPPYGPSATPDSAIFALTLLPPAVPYASAIERALRRAWVDNPRLLGGCRANGPLERETLPPAAESADEDTGERLVLEFDTPLRVEQHGTVVADANRLRPADLARLLVRRLQQWDQLSGERLSPLATDPALWQAITIETRGLFPIDLHRYSRSQGRSHPLGGLIGPLEVRGPRANLRALLPLLRHAEPLHLGKRTAFGLGRFHLRWG</sequence>
<accession>A0A0K6IY60</accession>
<dbReference type="EMBL" id="CYHH01000016">
    <property type="protein sequence ID" value="CUB07989.1"/>
    <property type="molecule type" value="Genomic_DNA"/>
</dbReference>
<proteinExistence type="predicted"/>
<dbReference type="Gene3D" id="3.30.70.1900">
    <property type="match status" value="1"/>
</dbReference>
<dbReference type="AlphaFoldDB" id="A0A0K6IY60"/>
<dbReference type="Proteomes" id="UP000182108">
    <property type="component" value="Unassembled WGS sequence"/>
</dbReference>
<protein>
    <submittedName>
        <fullName evidence="2">Uncharacterized conserved protein (DUF2276)</fullName>
    </submittedName>
</protein>
<gene>
    <name evidence="2" type="ORF">Ga0061068_11622</name>
</gene>
<name>A0A0K6IY60_9PROT</name>
<dbReference type="OrthoDB" id="9787241at2"/>
<dbReference type="InterPro" id="IPR019267">
    <property type="entry name" value="CRISPR-assoc_Cas6_C"/>
</dbReference>
<reference evidence="3" key="1">
    <citation type="submission" date="2015-08" db="EMBL/GenBank/DDBJ databases">
        <authorList>
            <person name="Babu N.S."/>
            <person name="Beckwith C.J."/>
            <person name="Beseler K.G."/>
            <person name="Brison A."/>
            <person name="Carone J.V."/>
            <person name="Caskin T.P."/>
            <person name="Diamond M."/>
            <person name="Durham M.E."/>
            <person name="Foxe J.M."/>
            <person name="Go M."/>
            <person name="Henderson B.A."/>
            <person name="Jones I.B."/>
            <person name="McGettigan J.A."/>
            <person name="Micheletti S.J."/>
            <person name="Nasrallah M.E."/>
            <person name="Ortiz D."/>
            <person name="Piller C.R."/>
            <person name="Privatt S.R."/>
            <person name="Schneider S.L."/>
            <person name="Sharp S."/>
            <person name="Smith T.C."/>
            <person name="Stanton J.D."/>
            <person name="Ullery H.E."/>
            <person name="Wilson R.J."/>
            <person name="Serrano M.G."/>
            <person name="Buck G."/>
            <person name="Lee V."/>
            <person name="Wang Y."/>
            <person name="Carvalho R."/>
            <person name="Voegtly L."/>
            <person name="Shi R."/>
            <person name="Duckworth R."/>
            <person name="Johnson A."/>
            <person name="Loviza R."/>
            <person name="Walstead R."/>
            <person name="Shah Z."/>
            <person name="Kiflezghi M."/>
            <person name="Wade K."/>
            <person name="Ball S.L."/>
            <person name="Bradley K.W."/>
            <person name="Asai D.J."/>
            <person name="Bowman C.A."/>
            <person name="Russell D.A."/>
            <person name="Pope W.H."/>
            <person name="Jacobs-Sera D."/>
            <person name="Hendrix R.W."/>
            <person name="Hatfull G.F."/>
        </authorList>
    </citation>
    <scope>NUCLEOTIDE SEQUENCE [LARGE SCALE GENOMIC DNA]</scope>
    <source>
        <strain evidence="3">JCM 19170</strain>
    </source>
</reference>
<keyword evidence="3" id="KW-1185">Reference proteome</keyword>